<organism evidence="1 2">
    <name type="scientific">Streptomyces naganishii JCM 4654</name>
    <dbReference type="NCBI Taxonomy" id="1306179"/>
    <lineage>
        <taxon>Bacteria</taxon>
        <taxon>Bacillati</taxon>
        <taxon>Actinomycetota</taxon>
        <taxon>Actinomycetes</taxon>
        <taxon>Kitasatosporales</taxon>
        <taxon>Streptomycetaceae</taxon>
        <taxon>Streptomyces</taxon>
    </lineage>
</organism>
<protein>
    <submittedName>
        <fullName evidence="1">Uncharacterized protein</fullName>
    </submittedName>
</protein>
<gene>
    <name evidence="1" type="ORF">GCM10010508_29260</name>
</gene>
<dbReference type="AlphaFoldDB" id="A0A919CV97"/>
<evidence type="ECO:0000313" key="2">
    <source>
        <dbReference type="Proteomes" id="UP000608955"/>
    </source>
</evidence>
<dbReference type="EMBL" id="BMVF01000007">
    <property type="protein sequence ID" value="GHD89273.1"/>
    <property type="molecule type" value="Genomic_DNA"/>
</dbReference>
<sequence>MRTRTRPRAWRPRTWVLILAALFALLQLGTVTGRDTPDTKNYLAYALSLRGEDRRETASG</sequence>
<proteinExistence type="predicted"/>
<evidence type="ECO:0000313" key="1">
    <source>
        <dbReference type="EMBL" id="GHD89273.1"/>
    </source>
</evidence>
<accession>A0A919CV97</accession>
<keyword evidence="2" id="KW-1185">Reference proteome</keyword>
<dbReference type="Proteomes" id="UP000608955">
    <property type="component" value="Unassembled WGS sequence"/>
</dbReference>
<comment type="caution">
    <text evidence="1">The sequence shown here is derived from an EMBL/GenBank/DDBJ whole genome shotgun (WGS) entry which is preliminary data.</text>
</comment>
<reference evidence="1" key="2">
    <citation type="submission" date="2020-09" db="EMBL/GenBank/DDBJ databases">
        <authorList>
            <person name="Sun Q."/>
            <person name="Ohkuma M."/>
        </authorList>
    </citation>
    <scope>NUCLEOTIDE SEQUENCE</scope>
    <source>
        <strain evidence="1">JCM 4654</strain>
    </source>
</reference>
<name>A0A919CV97_9ACTN</name>
<reference evidence="1" key="1">
    <citation type="journal article" date="2014" name="Int. J. Syst. Evol. Microbiol.">
        <title>Complete genome sequence of Corynebacterium casei LMG S-19264T (=DSM 44701T), isolated from a smear-ripened cheese.</title>
        <authorList>
            <consortium name="US DOE Joint Genome Institute (JGI-PGF)"/>
            <person name="Walter F."/>
            <person name="Albersmeier A."/>
            <person name="Kalinowski J."/>
            <person name="Ruckert C."/>
        </authorList>
    </citation>
    <scope>NUCLEOTIDE SEQUENCE</scope>
    <source>
        <strain evidence="1">JCM 4654</strain>
    </source>
</reference>